<evidence type="ECO:0000313" key="2">
    <source>
        <dbReference type="Proteomes" id="UP000299102"/>
    </source>
</evidence>
<comment type="caution">
    <text evidence="1">The sequence shown here is derived from an EMBL/GenBank/DDBJ whole genome shotgun (WGS) entry which is preliminary data.</text>
</comment>
<reference evidence="1 2" key="1">
    <citation type="journal article" date="2019" name="Commun. Biol.">
        <title>The bagworm genome reveals a unique fibroin gene that provides high tensile strength.</title>
        <authorList>
            <person name="Kono N."/>
            <person name="Nakamura H."/>
            <person name="Ohtoshi R."/>
            <person name="Tomita M."/>
            <person name="Numata K."/>
            <person name="Arakawa K."/>
        </authorList>
    </citation>
    <scope>NUCLEOTIDE SEQUENCE [LARGE SCALE GENOMIC DNA]</scope>
</reference>
<keyword evidence="2" id="KW-1185">Reference proteome</keyword>
<proteinExistence type="predicted"/>
<evidence type="ECO:0000313" key="1">
    <source>
        <dbReference type="EMBL" id="GBP59018.1"/>
    </source>
</evidence>
<dbReference type="AlphaFoldDB" id="A0A4C1X5J2"/>
<gene>
    <name evidence="1" type="ORF">EVAR_15020_1</name>
</gene>
<dbReference type="Proteomes" id="UP000299102">
    <property type="component" value="Unassembled WGS sequence"/>
</dbReference>
<protein>
    <submittedName>
        <fullName evidence="1">Uncharacterized protein</fullName>
    </submittedName>
</protein>
<organism evidence="1 2">
    <name type="scientific">Eumeta variegata</name>
    <name type="common">Bagworm moth</name>
    <name type="synonym">Eumeta japonica</name>
    <dbReference type="NCBI Taxonomy" id="151549"/>
    <lineage>
        <taxon>Eukaryota</taxon>
        <taxon>Metazoa</taxon>
        <taxon>Ecdysozoa</taxon>
        <taxon>Arthropoda</taxon>
        <taxon>Hexapoda</taxon>
        <taxon>Insecta</taxon>
        <taxon>Pterygota</taxon>
        <taxon>Neoptera</taxon>
        <taxon>Endopterygota</taxon>
        <taxon>Lepidoptera</taxon>
        <taxon>Glossata</taxon>
        <taxon>Ditrysia</taxon>
        <taxon>Tineoidea</taxon>
        <taxon>Psychidae</taxon>
        <taxon>Oiketicinae</taxon>
        <taxon>Eumeta</taxon>
    </lineage>
</organism>
<dbReference type="EMBL" id="BGZK01000750">
    <property type="protein sequence ID" value="GBP59018.1"/>
    <property type="molecule type" value="Genomic_DNA"/>
</dbReference>
<name>A0A4C1X5J2_EUMVA</name>
<sequence>MFRDFNGWVGLQRDGYDKVLGETFITCRSSQLILIIRYSIIAKTCSVSIMLKVEMFLVNIVPEAEGACAGEIAHAALCSEGVHAGVMHVKDFPSVLFGSRLNNGPMAATHTPRGRPSTARRLHQKAKLRVPSAADVRAGHLISL</sequence>
<accession>A0A4C1X5J2</accession>